<organism evidence="2 3">
    <name type="scientific">Streptomyces clavuligerus</name>
    <dbReference type="NCBI Taxonomy" id="1901"/>
    <lineage>
        <taxon>Bacteria</taxon>
        <taxon>Bacillati</taxon>
        <taxon>Actinomycetota</taxon>
        <taxon>Actinomycetes</taxon>
        <taxon>Kitasatosporales</taxon>
        <taxon>Streptomycetaceae</taxon>
        <taxon>Streptomyces</taxon>
    </lineage>
</organism>
<protein>
    <submittedName>
        <fullName evidence="2">Uncharacterized protein</fullName>
    </submittedName>
</protein>
<gene>
    <name evidence="2" type="ORF">SCLAV_p0459</name>
</gene>
<sequence>MSGLRSRPFGPALRPLRICRLSGTAAGESAVVNSVRERGRAGQGCLWLRKAVSCCALGRWSGNSTSPSLARPTRPPGHPGRHRHGRAGPRSRRGGA</sequence>
<dbReference type="AlphaFoldDB" id="D5SJ56"/>
<dbReference type="EMBL" id="CM000914">
    <property type="protein sequence ID" value="EFG03949.2"/>
    <property type="molecule type" value="Genomic_DNA"/>
</dbReference>
<feature type="region of interest" description="Disordered" evidence="1">
    <location>
        <begin position="59"/>
        <end position="96"/>
    </location>
</feature>
<evidence type="ECO:0000313" key="3">
    <source>
        <dbReference type="Proteomes" id="UP000002357"/>
    </source>
</evidence>
<accession>D5SJ56</accession>
<reference evidence="2 3" key="1">
    <citation type="journal article" date="2010" name="Genome Biol. Evol.">
        <title>The sequence of a 1.8-mb bacterial linear plasmid reveals a rich evolutionary reservoir of secondary metabolic pathways.</title>
        <authorList>
            <person name="Medema M.H."/>
            <person name="Trefzer A."/>
            <person name="Kovalchuk A."/>
            <person name="van den Berg M."/>
            <person name="Mueller U."/>
            <person name="Heijne W."/>
            <person name="Wu L."/>
            <person name="Alam M.T."/>
            <person name="Ronning C.M."/>
            <person name="Nierman W.C."/>
            <person name="Bovenberg R.A.L."/>
            <person name="Breitling R."/>
            <person name="Takano E."/>
        </authorList>
    </citation>
    <scope>NUCLEOTIDE SEQUENCE [LARGE SCALE GENOMIC DNA]</scope>
    <source>
        <strain evidence="3">ATCC 27064 / DSM 738 / JCM 4710 / NBRC 13307 / NCIMB 12785 / NRRL 3585 / VKM Ac-602</strain>
        <plasmid evidence="2">pSCL4</plasmid>
    </source>
</reference>
<evidence type="ECO:0000256" key="1">
    <source>
        <dbReference type="SAM" id="MobiDB-lite"/>
    </source>
</evidence>
<name>D5SJ56_STRCL</name>
<geneLocation type="plasmid" evidence="2 3">
    <name>pSCL4</name>
</geneLocation>
<keyword evidence="2" id="KW-0614">Plasmid</keyword>
<feature type="compositionally biased region" description="Basic residues" evidence="1">
    <location>
        <begin position="79"/>
        <end position="96"/>
    </location>
</feature>
<proteinExistence type="predicted"/>
<dbReference type="Proteomes" id="UP000002357">
    <property type="component" value="Plasmid pSCL4"/>
</dbReference>
<keyword evidence="3" id="KW-1185">Reference proteome</keyword>
<evidence type="ECO:0000313" key="2">
    <source>
        <dbReference type="EMBL" id="EFG03949.2"/>
    </source>
</evidence>